<feature type="transmembrane region" description="Helical" evidence="1">
    <location>
        <begin position="12"/>
        <end position="34"/>
    </location>
</feature>
<name>A0A1B2IGX2_9CAUD</name>
<reference evidence="3" key="1">
    <citation type="submission" date="2016-06" db="EMBL/GenBank/DDBJ databases">
        <authorList>
            <person name="Berg J.A."/>
            <person name="Stratton M.L."/>
            <person name="Esplin I.D."/>
            <person name="Jensen G.L."/>
            <person name="Merrill B.D."/>
            <person name="Breakwell D.P."/>
            <person name="Hope S."/>
            <person name="Grose J.H."/>
        </authorList>
    </citation>
    <scope>NUCLEOTIDE SEQUENCE [LARGE SCALE GENOMIC DNA]</scope>
</reference>
<evidence type="ECO:0000313" key="2">
    <source>
        <dbReference type="EMBL" id="ANZ50508.1"/>
    </source>
</evidence>
<keyword evidence="1" id="KW-0472">Membrane</keyword>
<feature type="transmembrane region" description="Helical" evidence="1">
    <location>
        <begin position="46"/>
        <end position="67"/>
    </location>
</feature>
<proteinExistence type="predicted"/>
<evidence type="ECO:0000313" key="3">
    <source>
        <dbReference type="Proteomes" id="UP000221949"/>
    </source>
</evidence>
<sequence length="81" mass="8626">MTKIAFIKDMTKCFGIAVMILASAIIGFLSPFAVIDGVTYLTGNMVIGALTGGAWGATLLVGCFMGWDKALVNYLKAKFKK</sequence>
<organism evidence="2 3">
    <name type="scientific">Erwinia phage vB_EamM_Stratton</name>
    <dbReference type="NCBI Taxonomy" id="1883378"/>
    <lineage>
        <taxon>Viruses</taxon>
        <taxon>Duplodnaviria</taxon>
        <taxon>Heunggongvirae</taxon>
        <taxon>Uroviricota</taxon>
        <taxon>Caudoviricetes</taxon>
        <taxon>Chimalliviridae</taxon>
        <taxon>Erskinevirus</taxon>
        <taxon>Erskinevirus EaH2</taxon>
    </lineage>
</organism>
<evidence type="ECO:0000256" key="1">
    <source>
        <dbReference type="SAM" id="Phobius"/>
    </source>
</evidence>
<accession>A0A1B2IGX2</accession>
<gene>
    <name evidence="2" type="ORF">STRATTON_83</name>
</gene>
<keyword evidence="1" id="KW-1133">Transmembrane helix</keyword>
<protein>
    <submittedName>
        <fullName evidence="2">Uncharacterized protein</fullName>
    </submittedName>
</protein>
<dbReference type="EMBL" id="KX397373">
    <property type="protein sequence ID" value="ANZ50508.1"/>
    <property type="molecule type" value="Genomic_DNA"/>
</dbReference>
<dbReference type="Proteomes" id="UP000221949">
    <property type="component" value="Segment"/>
</dbReference>
<keyword evidence="1" id="KW-0812">Transmembrane</keyword>